<dbReference type="Gene3D" id="2.40.10.10">
    <property type="entry name" value="Trypsin-like serine proteases"/>
    <property type="match status" value="2"/>
</dbReference>
<evidence type="ECO:0000259" key="8">
    <source>
        <dbReference type="PROSITE" id="PS50240"/>
    </source>
</evidence>
<dbReference type="InterPro" id="IPR001254">
    <property type="entry name" value="Trypsin_dom"/>
</dbReference>
<comment type="caution">
    <text evidence="9">The sequence shown here is derived from an EMBL/GenBank/DDBJ whole genome shotgun (WGS) entry which is preliminary data.</text>
</comment>
<dbReference type="Pfam" id="PF00089">
    <property type="entry name" value="Trypsin"/>
    <property type="match status" value="1"/>
</dbReference>
<keyword evidence="6" id="KW-1015">Disulfide bond</keyword>
<dbReference type="SMART" id="SM00020">
    <property type="entry name" value="Tryp_SPc"/>
    <property type="match status" value="1"/>
</dbReference>
<dbReference type="PROSITE" id="PS50240">
    <property type="entry name" value="TRYPSIN_DOM"/>
    <property type="match status" value="1"/>
</dbReference>
<dbReference type="PROSITE" id="PS00134">
    <property type="entry name" value="TRYPSIN_HIS"/>
    <property type="match status" value="1"/>
</dbReference>
<dbReference type="EMBL" id="WNTK01000003">
    <property type="protein sequence ID" value="KAG9487246.1"/>
    <property type="molecule type" value="Genomic_DNA"/>
</dbReference>
<dbReference type="PANTHER" id="PTHR24271:SF81">
    <property type="entry name" value="GRANZYME B"/>
    <property type="match status" value="1"/>
</dbReference>
<dbReference type="GO" id="GO:0004252">
    <property type="term" value="F:serine-type endopeptidase activity"/>
    <property type="evidence" value="ECO:0007669"/>
    <property type="project" value="InterPro"/>
</dbReference>
<dbReference type="PANTHER" id="PTHR24271">
    <property type="entry name" value="KALLIKREIN-RELATED"/>
    <property type="match status" value="1"/>
</dbReference>
<dbReference type="InterPro" id="IPR018114">
    <property type="entry name" value="TRYPSIN_HIS"/>
</dbReference>
<proteinExistence type="predicted"/>
<evidence type="ECO:0000313" key="9">
    <source>
        <dbReference type="EMBL" id="KAG9487246.1"/>
    </source>
</evidence>
<evidence type="ECO:0000256" key="2">
    <source>
        <dbReference type="ARBA" id="ARBA00022729"/>
    </source>
</evidence>
<dbReference type="PROSITE" id="PS00135">
    <property type="entry name" value="TRYPSIN_SER"/>
    <property type="match status" value="1"/>
</dbReference>
<keyword evidence="5" id="KW-0865">Zymogen</keyword>
<keyword evidence="2" id="KW-0732">Signal</keyword>
<dbReference type="PRINTS" id="PR00722">
    <property type="entry name" value="CHYMOTRYPSIN"/>
</dbReference>
<dbReference type="Proteomes" id="UP000770717">
    <property type="component" value="Unassembled WGS sequence"/>
</dbReference>
<keyword evidence="10" id="KW-1185">Reference proteome</keyword>
<dbReference type="GO" id="GO:0006508">
    <property type="term" value="P:proteolysis"/>
    <property type="evidence" value="ECO:0007669"/>
    <property type="project" value="UniProtKB-KW"/>
</dbReference>
<dbReference type="InterPro" id="IPR033116">
    <property type="entry name" value="TRYPSIN_SER"/>
</dbReference>
<name>A0A8J6FH29_ELECQ</name>
<keyword evidence="3 7" id="KW-0378">Hydrolase</keyword>
<dbReference type="SUPFAM" id="SSF50494">
    <property type="entry name" value="Trypsin-like serine proteases"/>
    <property type="match status" value="1"/>
</dbReference>
<evidence type="ECO:0000256" key="7">
    <source>
        <dbReference type="RuleBase" id="RU363034"/>
    </source>
</evidence>
<keyword evidence="4 7" id="KW-0720">Serine protease</keyword>
<gene>
    <name evidence="9" type="ORF">GDO78_007230</name>
</gene>
<evidence type="ECO:0000256" key="6">
    <source>
        <dbReference type="ARBA" id="ARBA00023157"/>
    </source>
</evidence>
<feature type="domain" description="Peptidase S1" evidence="8">
    <location>
        <begin position="26"/>
        <end position="239"/>
    </location>
</feature>
<dbReference type="CDD" id="cd00190">
    <property type="entry name" value="Tryp_SPc"/>
    <property type="match status" value="1"/>
</dbReference>
<evidence type="ECO:0000256" key="5">
    <source>
        <dbReference type="ARBA" id="ARBA00023145"/>
    </source>
</evidence>
<accession>A0A8J6FH29</accession>
<feature type="non-terminal residue" evidence="9">
    <location>
        <position position="245"/>
    </location>
</feature>
<dbReference type="FunFam" id="2.40.10.10:FF:000005">
    <property type="entry name" value="Serine protease 37"/>
    <property type="match status" value="1"/>
</dbReference>
<evidence type="ECO:0000313" key="10">
    <source>
        <dbReference type="Proteomes" id="UP000770717"/>
    </source>
</evidence>
<dbReference type="InterPro" id="IPR043504">
    <property type="entry name" value="Peptidase_S1_PA_chymotrypsin"/>
</dbReference>
<dbReference type="AlphaFoldDB" id="A0A8J6FH29"/>
<sequence>EWISYLCETTTLVHNTLLSHPEAGDIINGRPVKPHSKRYMAFVYSGDKNVRCGGILIREDYVLTAAHCPNKRVILGAHDVTLREKSMQYRDVCNAIPHPGYNGTIMHDIMLLKLEKKVLKNKYINTWPIGASSGKVKPGIICSVAGWGETNGYNSELSPVLREVNLTVVSNEACSAAHPTARDKNVICAGTKNESTGKGDSGGPLFCGQKLSGIVLGGKNPSLFTDVSLYRGWIKSTMKKKKCKH</sequence>
<organism evidence="9 10">
    <name type="scientific">Eleutherodactylus coqui</name>
    <name type="common">Puerto Rican coqui</name>
    <dbReference type="NCBI Taxonomy" id="57060"/>
    <lineage>
        <taxon>Eukaryota</taxon>
        <taxon>Metazoa</taxon>
        <taxon>Chordata</taxon>
        <taxon>Craniata</taxon>
        <taxon>Vertebrata</taxon>
        <taxon>Euteleostomi</taxon>
        <taxon>Amphibia</taxon>
        <taxon>Batrachia</taxon>
        <taxon>Anura</taxon>
        <taxon>Neobatrachia</taxon>
        <taxon>Hyloidea</taxon>
        <taxon>Eleutherodactylidae</taxon>
        <taxon>Eleutherodactylinae</taxon>
        <taxon>Eleutherodactylus</taxon>
        <taxon>Eleutherodactylus</taxon>
    </lineage>
</organism>
<evidence type="ECO:0000256" key="1">
    <source>
        <dbReference type="ARBA" id="ARBA00022670"/>
    </source>
</evidence>
<evidence type="ECO:0000256" key="3">
    <source>
        <dbReference type="ARBA" id="ARBA00022801"/>
    </source>
</evidence>
<evidence type="ECO:0000256" key="4">
    <source>
        <dbReference type="ARBA" id="ARBA00022825"/>
    </source>
</evidence>
<dbReference type="InterPro" id="IPR001314">
    <property type="entry name" value="Peptidase_S1A"/>
</dbReference>
<dbReference type="OrthoDB" id="5565075at2759"/>
<protein>
    <recommendedName>
        <fullName evidence="8">Peptidase S1 domain-containing protein</fullName>
    </recommendedName>
</protein>
<keyword evidence="1 7" id="KW-0645">Protease</keyword>
<reference evidence="9" key="1">
    <citation type="thesis" date="2020" institute="ProQuest LLC" country="789 East Eisenhower Parkway, Ann Arbor, MI, USA">
        <title>Comparative Genomics and Chromosome Evolution.</title>
        <authorList>
            <person name="Mudd A.B."/>
        </authorList>
    </citation>
    <scope>NUCLEOTIDE SEQUENCE</scope>
    <source>
        <strain evidence="9">HN-11 Male</strain>
        <tissue evidence="9">Kidney and liver</tissue>
    </source>
</reference>
<dbReference type="EMBL" id="WNTK01000003">
    <property type="protein sequence ID" value="KAG9487247.1"/>
    <property type="molecule type" value="Genomic_DNA"/>
</dbReference>
<dbReference type="InterPro" id="IPR009003">
    <property type="entry name" value="Peptidase_S1_PA"/>
</dbReference>